<dbReference type="GeneID" id="4323224"/>
<dbReference type="OrthoDB" id="3540486at2759"/>
<dbReference type="AlphaFoldDB" id="Q0CBL7"/>
<dbReference type="Proteomes" id="UP000007963">
    <property type="component" value="Unassembled WGS sequence"/>
</dbReference>
<dbReference type="HOGENOM" id="CLU_1151593_0_0_1"/>
<evidence type="ECO:0000259" key="1">
    <source>
        <dbReference type="Pfam" id="PF20150"/>
    </source>
</evidence>
<feature type="domain" description="2EXR" evidence="1">
    <location>
        <begin position="7"/>
        <end position="63"/>
    </location>
</feature>
<dbReference type="EMBL" id="CH476606">
    <property type="protein sequence ID" value="EAU31049.1"/>
    <property type="molecule type" value="Genomic_DNA"/>
</dbReference>
<proteinExistence type="predicted"/>
<dbReference type="STRING" id="341663.Q0CBL7"/>
<dbReference type="VEuPathDB" id="FungiDB:ATEG_08917"/>
<dbReference type="Pfam" id="PF20150">
    <property type="entry name" value="2EXR"/>
    <property type="match status" value="1"/>
</dbReference>
<reference evidence="3" key="1">
    <citation type="submission" date="2005-09" db="EMBL/GenBank/DDBJ databases">
        <title>Annotation of the Aspergillus terreus NIH2624 genome.</title>
        <authorList>
            <person name="Birren B.W."/>
            <person name="Lander E.S."/>
            <person name="Galagan J.E."/>
            <person name="Nusbaum C."/>
            <person name="Devon K."/>
            <person name="Henn M."/>
            <person name="Ma L.-J."/>
            <person name="Jaffe D.B."/>
            <person name="Butler J."/>
            <person name="Alvarez P."/>
            <person name="Gnerre S."/>
            <person name="Grabherr M."/>
            <person name="Kleber M."/>
            <person name="Mauceli E.W."/>
            <person name="Brockman W."/>
            <person name="Rounsley S."/>
            <person name="Young S.K."/>
            <person name="LaButti K."/>
            <person name="Pushparaj V."/>
            <person name="DeCaprio D."/>
            <person name="Crawford M."/>
            <person name="Koehrsen M."/>
            <person name="Engels R."/>
            <person name="Montgomery P."/>
            <person name="Pearson M."/>
            <person name="Howarth C."/>
            <person name="Larson L."/>
            <person name="Luoma S."/>
            <person name="White J."/>
            <person name="Alvarado L."/>
            <person name="Kodira C.D."/>
            <person name="Zeng Q."/>
            <person name="Oleary S."/>
            <person name="Yandava C."/>
            <person name="Denning D.W."/>
            <person name="Nierman W.C."/>
            <person name="Milne T."/>
            <person name="Madden K."/>
        </authorList>
    </citation>
    <scope>NUCLEOTIDE SEQUENCE [LARGE SCALE GENOMIC DNA]</scope>
    <source>
        <strain evidence="3">NIH 2624 / FGSC A1156</strain>
    </source>
</reference>
<dbReference type="RefSeq" id="XP_001217503.1">
    <property type="nucleotide sequence ID" value="XM_001217502.1"/>
</dbReference>
<name>Q0CBL7_ASPTN</name>
<dbReference type="InterPro" id="IPR045518">
    <property type="entry name" value="2EXR"/>
</dbReference>
<gene>
    <name evidence="2" type="ORF">ATEG_08917</name>
</gene>
<protein>
    <recommendedName>
        <fullName evidence="1">2EXR domain-containing protein</fullName>
    </recommendedName>
</protein>
<evidence type="ECO:0000313" key="3">
    <source>
        <dbReference type="Proteomes" id="UP000007963"/>
    </source>
</evidence>
<evidence type="ECO:0000313" key="2">
    <source>
        <dbReference type="EMBL" id="EAU31049.1"/>
    </source>
</evidence>
<sequence length="241" mass="27976">METRKVFPQFQQLHIEIRLMIWRECLPSRVIEIDFPADRNRPYKCTLVWPNRQTRLPPALTKVVTIHATRAAAAESGLFGLLLDAPIQLVDATDTSKIAKFHELWASNSALDTTPSSFFRDQVSFQVRVRQWLKELVALWVYYPWMKAWKDKWQGVIDPEGIWLGPRIDEDAFLRDMLIPGCLESDPGPPFCVDYNLFSPNMDHPFAQEALIVMPQFRPRVMFRYCPLDCHLQKQGGMGSR</sequence>
<accession>Q0CBL7</accession>
<organism evidence="2 3">
    <name type="scientific">Aspergillus terreus (strain NIH 2624 / FGSC A1156)</name>
    <dbReference type="NCBI Taxonomy" id="341663"/>
    <lineage>
        <taxon>Eukaryota</taxon>
        <taxon>Fungi</taxon>
        <taxon>Dikarya</taxon>
        <taxon>Ascomycota</taxon>
        <taxon>Pezizomycotina</taxon>
        <taxon>Eurotiomycetes</taxon>
        <taxon>Eurotiomycetidae</taxon>
        <taxon>Eurotiales</taxon>
        <taxon>Aspergillaceae</taxon>
        <taxon>Aspergillus</taxon>
        <taxon>Aspergillus subgen. Circumdati</taxon>
    </lineage>
</organism>
<dbReference type="eggNOG" id="ENOG502SMMG">
    <property type="taxonomic scope" value="Eukaryota"/>
</dbReference>